<dbReference type="RefSeq" id="WP_276828452.1">
    <property type="nucleotide sequence ID" value="NZ_DYVX01000079.1"/>
</dbReference>
<proteinExistence type="predicted"/>
<gene>
    <name evidence="1" type="ORF">K8W02_09925</name>
</gene>
<dbReference type="AlphaFoldDB" id="A0A921HXM9"/>
<organism evidence="1 2">
    <name type="scientific">Mediterranea massiliensis</name>
    <dbReference type="NCBI Taxonomy" id="1841865"/>
    <lineage>
        <taxon>Bacteria</taxon>
        <taxon>Pseudomonadati</taxon>
        <taxon>Bacteroidota</taxon>
        <taxon>Bacteroidia</taxon>
        <taxon>Bacteroidales</taxon>
        <taxon>Bacteroidaceae</taxon>
        <taxon>Mediterranea</taxon>
    </lineage>
</organism>
<evidence type="ECO:0000313" key="1">
    <source>
        <dbReference type="EMBL" id="HJF92685.1"/>
    </source>
</evidence>
<reference evidence="1" key="1">
    <citation type="journal article" date="2021" name="PeerJ">
        <title>Extensive microbial diversity within the chicken gut microbiome revealed by metagenomics and culture.</title>
        <authorList>
            <person name="Gilroy R."/>
            <person name="Ravi A."/>
            <person name="Getino M."/>
            <person name="Pursley I."/>
            <person name="Horton D.L."/>
            <person name="Alikhan N.F."/>
            <person name="Baker D."/>
            <person name="Gharbi K."/>
            <person name="Hall N."/>
            <person name="Watson M."/>
            <person name="Adriaenssens E.M."/>
            <person name="Foster-Nyarko E."/>
            <person name="Jarju S."/>
            <person name="Secka A."/>
            <person name="Antonio M."/>
            <person name="Oren A."/>
            <person name="Chaudhuri R.R."/>
            <person name="La Ragione R."/>
            <person name="Hildebrand F."/>
            <person name="Pallen M.J."/>
        </authorList>
    </citation>
    <scope>NUCLEOTIDE SEQUENCE</scope>
    <source>
        <strain evidence="1">CHK55-1828</strain>
    </source>
</reference>
<name>A0A921HXM9_9BACT</name>
<sequence length="61" mass="7343">MTDEQRIRQRMIYVRHYFPGVNLDTVTDEEFAMLSEEALWLHEQMQAIHLNQELMKAGLHK</sequence>
<dbReference type="EMBL" id="DYVX01000079">
    <property type="protein sequence ID" value="HJF92685.1"/>
    <property type="molecule type" value="Genomic_DNA"/>
</dbReference>
<comment type="caution">
    <text evidence="1">The sequence shown here is derived from an EMBL/GenBank/DDBJ whole genome shotgun (WGS) entry which is preliminary data.</text>
</comment>
<evidence type="ECO:0000313" key="2">
    <source>
        <dbReference type="Proteomes" id="UP000717835"/>
    </source>
</evidence>
<protein>
    <submittedName>
        <fullName evidence="1">Uncharacterized protein</fullName>
    </submittedName>
</protein>
<accession>A0A921HXM9</accession>
<dbReference type="Proteomes" id="UP000717835">
    <property type="component" value="Unassembled WGS sequence"/>
</dbReference>
<reference evidence="1" key="2">
    <citation type="submission" date="2021-09" db="EMBL/GenBank/DDBJ databases">
        <authorList>
            <person name="Gilroy R."/>
        </authorList>
    </citation>
    <scope>NUCLEOTIDE SEQUENCE</scope>
    <source>
        <strain evidence="1">CHK55-1828</strain>
    </source>
</reference>